<organism evidence="13 14">
    <name type="scientific">Novosphingobium resinovorum</name>
    <dbReference type="NCBI Taxonomy" id="158500"/>
    <lineage>
        <taxon>Bacteria</taxon>
        <taxon>Pseudomonadati</taxon>
        <taxon>Pseudomonadota</taxon>
        <taxon>Alphaproteobacteria</taxon>
        <taxon>Sphingomonadales</taxon>
        <taxon>Sphingomonadaceae</taxon>
        <taxon>Novosphingobium</taxon>
    </lineage>
</organism>
<dbReference type="GO" id="GO:0006826">
    <property type="term" value="P:iron ion transport"/>
    <property type="evidence" value="ECO:0007669"/>
    <property type="project" value="UniProtKB-KW"/>
</dbReference>
<dbReference type="Proteomes" id="UP000094626">
    <property type="component" value="Chromosome"/>
</dbReference>
<keyword evidence="14" id="KW-1185">Reference proteome</keyword>
<evidence type="ECO:0000259" key="12">
    <source>
        <dbReference type="Pfam" id="PF00593"/>
    </source>
</evidence>
<evidence type="ECO:0000256" key="10">
    <source>
        <dbReference type="ARBA" id="ARBA00023237"/>
    </source>
</evidence>
<dbReference type="EMBL" id="CP017075">
    <property type="protein sequence ID" value="AOR76012.1"/>
    <property type="molecule type" value="Genomic_DNA"/>
</dbReference>
<dbReference type="Gene3D" id="2.40.170.20">
    <property type="entry name" value="TonB-dependent receptor, beta-barrel domain"/>
    <property type="match status" value="1"/>
</dbReference>
<dbReference type="Pfam" id="PF00593">
    <property type="entry name" value="TonB_dep_Rec_b-barrel"/>
    <property type="match status" value="1"/>
</dbReference>
<keyword evidence="3 11" id="KW-1134">Transmembrane beta strand</keyword>
<dbReference type="PANTHER" id="PTHR32552">
    <property type="entry name" value="FERRICHROME IRON RECEPTOR-RELATED"/>
    <property type="match status" value="1"/>
</dbReference>
<keyword evidence="5 11" id="KW-0812">Transmembrane</keyword>
<dbReference type="AlphaFoldDB" id="A0A1D8A1P4"/>
<evidence type="ECO:0000256" key="9">
    <source>
        <dbReference type="ARBA" id="ARBA00023136"/>
    </source>
</evidence>
<keyword evidence="9 11" id="KW-0472">Membrane</keyword>
<keyword evidence="4" id="KW-0410">Iron transport</keyword>
<sequence length="189" mass="20753">MNANAYWIDWTDQQVAVRLSPGAVFDTQTVNAGKSRLYGFELELSGRPTNTLNLYAGAGYSNTKFTDFDVTVGELSASAQGNEFANAPRWTLSGGATWRHPGGITANVNANYRSAVYQDTVDQAFRDLPGRTIVNAKLGWQGENFGAYLIVSNLFDVQKPSVFFLDSDGRTRGLLTDPRTFGLSFEGRF</sequence>
<evidence type="ECO:0000256" key="3">
    <source>
        <dbReference type="ARBA" id="ARBA00022452"/>
    </source>
</evidence>
<comment type="similarity">
    <text evidence="11">Belongs to the TonB-dependent receptor family.</text>
</comment>
<dbReference type="PANTHER" id="PTHR32552:SF81">
    <property type="entry name" value="TONB-DEPENDENT OUTER MEMBRANE RECEPTOR"/>
    <property type="match status" value="1"/>
</dbReference>
<accession>A0A1D8A1P4</accession>
<reference evidence="14" key="1">
    <citation type="journal article" date="2017" name="J. Biotechnol.">
        <title>Complete genome sequence of Novosphingobium resinovorum SA1, a versatile xenobiotic-degrading bacterium capable of utilizing sulfanilic acid.</title>
        <authorList>
            <person name="Hegedus B."/>
            <person name="Kos P.B."/>
            <person name="Balint B."/>
            <person name="Maroti G."/>
            <person name="Gan H.M."/>
            <person name="Perei K."/>
            <person name="Rakhely G."/>
        </authorList>
    </citation>
    <scope>NUCLEOTIDE SEQUENCE [LARGE SCALE GENOMIC DNA]</scope>
    <source>
        <strain evidence="14">SA1</strain>
    </source>
</reference>
<dbReference type="InterPro" id="IPR039426">
    <property type="entry name" value="TonB-dep_rcpt-like"/>
</dbReference>
<evidence type="ECO:0000313" key="13">
    <source>
        <dbReference type="EMBL" id="AOR76012.1"/>
    </source>
</evidence>
<evidence type="ECO:0000256" key="6">
    <source>
        <dbReference type="ARBA" id="ARBA00023004"/>
    </source>
</evidence>
<evidence type="ECO:0000256" key="4">
    <source>
        <dbReference type="ARBA" id="ARBA00022496"/>
    </source>
</evidence>
<proteinExistence type="inferred from homology"/>
<dbReference type="SUPFAM" id="SSF56935">
    <property type="entry name" value="Porins"/>
    <property type="match status" value="1"/>
</dbReference>
<keyword evidence="6" id="KW-0408">Iron</keyword>
<evidence type="ECO:0000256" key="1">
    <source>
        <dbReference type="ARBA" id="ARBA00004571"/>
    </source>
</evidence>
<dbReference type="GO" id="GO:0009279">
    <property type="term" value="C:cell outer membrane"/>
    <property type="evidence" value="ECO:0007669"/>
    <property type="project" value="UniProtKB-SubCell"/>
</dbReference>
<evidence type="ECO:0000313" key="14">
    <source>
        <dbReference type="Proteomes" id="UP000094626"/>
    </source>
</evidence>
<evidence type="ECO:0000256" key="2">
    <source>
        <dbReference type="ARBA" id="ARBA00022448"/>
    </source>
</evidence>
<dbReference type="InterPro" id="IPR000531">
    <property type="entry name" value="Beta-barrel_TonB"/>
</dbReference>
<dbReference type="KEGG" id="nre:BES08_04025"/>
<keyword evidence="10 11" id="KW-0998">Cell outer membrane</keyword>
<evidence type="ECO:0000256" key="8">
    <source>
        <dbReference type="ARBA" id="ARBA00023077"/>
    </source>
</evidence>
<keyword evidence="7" id="KW-0406">Ion transport</keyword>
<gene>
    <name evidence="13" type="ORF">BES08_04025</name>
</gene>
<dbReference type="PROSITE" id="PS52016">
    <property type="entry name" value="TONB_DEPENDENT_REC_3"/>
    <property type="match status" value="1"/>
</dbReference>
<evidence type="ECO:0000256" key="5">
    <source>
        <dbReference type="ARBA" id="ARBA00022692"/>
    </source>
</evidence>
<keyword evidence="2 11" id="KW-0813">Transport</keyword>
<protein>
    <recommendedName>
        <fullName evidence="12">TonB-dependent receptor-like beta-barrel domain-containing protein</fullName>
    </recommendedName>
</protein>
<dbReference type="InterPro" id="IPR036942">
    <property type="entry name" value="Beta-barrel_TonB_sf"/>
</dbReference>
<comment type="subcellular location">
    <subcellularLocation>
        <location evidence="1 11">Cell outer membrane</location>
        <topology evidence="1 11">Multi-pass membrane protein</topology>
    </subcellularLocation>
</comment>
<evidence type="ECO:0000256" key="7">
    <source>
        <dbReference type="ARBA" id="ARBA00023065"/>
    </source>
</evidence>
<keyword evidence="8" id="KW-0798">TonB box</keyword>
<feature type="domain" description="TonB-dependent receptor-like beta-barrel" evidence="12">
    <location>
        <begin position="2"/>
        <end position="154"/>
    </location>
</feature>
<evidence type="ECO:0000256" key="11">
    <source>
        <dbReference type="PROSITE-ProRule" id="PRU01360"/>
    </source>
</evidence>
<name>A0A1D8A1P4_9SPHN</name>